<dbReference type="Proteomes" id="UP000467840">
    <property type="component" value="Chromosome 11"/>
</dbReference>
<feature type="region of interest" description="Disordered" evidence="3">
    <location>
        <begin position="290"/>
        <end position="314"/>
    </location>
</feature>
<dbReference type="InterPro" id="IPR016135">
    <property type="entry name" value="UBQ-conjugating_enzyme/RWD"/>
</dbReference>
<keyword evidence="2" id="KW-0833">Ubl conjugation pathway</keyword>
<evidence type="ECO:0000256" key="2">
    <source>
        <dbReference type="ARBA" id="ARBA00022786"/>
    </source>
</evidence>
<evidence type="ECO:0000256" key="1">
    <source>
        <dbReference type="ARBA" id="ARBA00022679"/>
    </source>
</evidence>
<dbReference type="AlphaFoldDB" id="A0A6A6NAR7"/>
<dbReference type="SUPFAM" id="SSF54495">
    <property type="entry name" value="UBC-like"/>
    <property type="match status" value="1"/>
</dbReference>
<sequence length="503" mass="55723">MGSEQNEKIPKVNELTTRIDDKNTLKQSGSIAQGSGYVLNADSENNDVNKLNEVVMNLHNVPYIYRQDIMRHKNTGTIGKVNEVTGAKPLHLKPKSNSTFDVDENIPYYPGQRVRYVEKKASDDINNASEARPVGVVKSGNAKERTACVRWLKPVTKEEDPHEFDKEEIVSVYELDGHPNYSYSYGDVVVRSSQVPVSALATSDRESKKGDDVSSDEACMDGFNGMLSSTFFFSLLSVGPQTIFVVGQDDDDDVSVTTGHEVSYDAASRETVDDDDEMDALENAQEEIELQNDANVNSEAEESVENNNSGRKPAPSFPLAALDFVTRDFGDETSLQKSNVIDNGVVQSSYGKVEEHAIIDLEVLISSNAVENLCNLSTDKYDASTCFEDDTCSLKHFDIAKDPLDHYFLGSNSQSAYHHSGGWQINPNLYEEGNVCLRLLNTWTGRANEVWDPMSFSILQVLVSLQGLGLNSKPYFNEAGYDKQTGTAEGEKNSPLYNEIPFY</sequence>
<name>A0A6A6NAR7_HEVBR</name>
<evidence type="ECO:0000313" key="6">
    <source>
        <dbReference type="Proteomes" id="UP000467840"/>
    </source>
</evidence>
<protein>
    <recommendedName>
        <fullName evidence="4">UBE2O-like SH3-B domain-containing protein</fullName>
    </recommendedName>
</protein>
<dbReference type="InterPro" id="IPR057733">
    <property type="entry name" value="UBE2O-like_SH3-B"/>
</dbReference>
<feature type="domain" description="UBE2O-like SH3-B" evidence="4">
    <location>
        <begin position="109"/>
        <end position="179"/>
    </location>
</feature>
<dbReference type="PANTHER" id="PTHR46116:SF21">
    <property type="entry name" value="UBIQUITIN-CONJUGATING ENZYME E2 23-RELATED"/>
    <property type="match status" value="1"/>
</dbReference>
<evidence type="ECO:0000313" key="5">
    <source>
        <dbReference type="EMBL" id="KAF2322710.1"/>
    </source>
</evidence>
<dbReference type="EMBL" id="JAAGAX010000002">
    <property type="protein sequence ID" value="KAF2322710.1"/>
    <property type="molecule type" value="Genomic_DNA"/>
</dbReference>
<proteinExistence type="predicted"/>
<keyword evidence="6" id="KW-1185">Reference proteome</keyword>
<dbReference type="PANTHER" id="PTHR46116">
    <property type="entry name" value="(E3-INDEPENDENT) E2 UBIQUITIN-CONJUGATING ENZYME"/>
    <property type="match status" value="1"/>
</dbReference>
<comment type="caution">
    <text evidence="5">The sequence shown here is derived from an EMBL/GenBank/DDBJ whole genome shotgun (WGS) entry which is preliminary data.</text>
</comment>
<accession>A0A6A6NAR7</accession>
<organism evidence="5 6">
    <name type="scientific">Hevea brasiliensis</name>
    <name type="common">Para rubber tree</name>
    <name type="synonym">Siphonia brasiliensis</name>
    <dbReference type="NCBI Taxonomy" id="3981"/>
    <lineage>
        <taxon>Eukaryota</taxon>
        <taxon>Viridiplantae</taxon>
        <taxon>Streptophyta</taxon>
        <taxon>Embryophyta</taxon>
        <taxon>Tracheophyta</taxon>
        <taxon>Spermatophyta</taxon>
        <taxon>Magnoliopsida</taxon>
        <taxon>eudicotyledons</taxon>
        <taxon>Gunneridae</taxon>
        <taxon>Pentapetalae</taxon>
        <taxon>rosids</taxon>
        <taxon>fabids</taxon>
        <taxon>Malpighiales</taxon>
        <taxon>Euphorbiaceae</taxon>
        <taxon>Crotonoideae</taxon>
        <taxon>Micrandreae</taxon>
        <taxon>Hevea</taxon>
    </lineage>
</organism>
<dbReference type="Gene3D" id="3.10.110.10">
    <property type="entry name" value="Ubiquitin Conjugating Enzyme"/>
    <property type="match status" value="1"/>
</dbReference>
<dbReference type="Pfam" id="PF23043">
    <property type="entry name" value="SH3-B_UBE2O"/>
    <property type="match status" value="1"/>
</dbReference>
<gene>
    <name evidence="5" type="ORF">GH714_029279</name>
</gene>
<reference evidence="5 6" key="1">
    <citation type="journal article" date="2020" name="Mol. Plant">
        <title>The Chromosome-Based Rubber Tree Genome Provides New Insights into Spurge Genome Evolution and Rubber Biosynthesis.</title>
        <authorList>
            <person name="Liu J."/>
            <person name="Shi C."/>
            <person name="Shi C.C."/>
            <person name="Li W."/>
            <person name="Zhang Q.J."/>
            <person name="Zhang Y."/>
            <person name="Li K."/>
            <person name="Lu H.F."/>
            <person name="Shi C."/>
            <person name="Zhu S.T."/>
            <person name="Xiao Z.Y."/>
            <person name="Nan H."/>
            <person name="Yue Y."/>
            <person name="Zhu X.G."/>
            <person name="Wu Y."/>
            <person name="Hong X.N."/>
            <person name="Fan G.Y."/>
            <person name="Tong Y."/>
            <person name="Zhang D."/>
            <person name="Mao C.L."/>
            <person name="Liu Y.L."/>
            <person name="Hao S.J."/>
            <person name="Liu W.Q."/>
            <person name="Lv M.Q."/>
            <person name="Zhang H.B."/>
            <person name="Liu Y."/>
            <person name="Hu-Tang G.R."/>
            <person name="Wang J.P."/>
            <person name="Wang J.H."/>
            <person name="Sun Y.H."/>
            <person name="Ni S.B."/>
            <person name="Chen W.B."/>
            <person name="Zhang X.C."/>
            <person name="Jiao Y.N."/>
            <person name="Eichler E.E."/>
            <person name="Li G.H."/>
            <person name="Liu X."/>
            <person name="Gao L.Z."/>
        </authorList>
    </citation>
    <scope>NUCLEOTIDE SEQUENCE [LARGE SCALE GENOMIC DNA]</scope>
    <source>
        <strain evidence="6">cv. GT1</strain>
        <tissue evidence="5">Leaf</tissue>
    </source>
</reference>
<keyword evidence="1" id="KW-0808">Transferase</keyword>
<dbReference type="GO" id="GO:0061631">
    <property type="term" value="F:ubiquitin conjugating enzyme activity"/>
    <property type="evidence" value="ECO:0007669"/>
    <property type="project" value="TreeGrafter"/>
</dbReference>
<evidence type="ECO:0000259" key="4">
    <source>
        <dbReference type="Pfam" id="PF23043"/>
    </source>
</evidence>
<evidence type="ECO:0000256" key="3">
    <source>
        <dbReference type="SAM" id="MobiDB-lite"/>
    </source>
</evidence>